<dbReference type="InterPro" id="IPR029060">
    <property type="entry name" value="PIN-like_dom_sf"/>
</dbReference>
<evidence type="ECO:0000313" key="3">
    <source>
        <dbReference type="Proteomes" id="UP000631421"/>
    </source>
</evidence>
<proteinExistence type="predicted"/>
<accession>A0A926Z539</accession>
<sequence length="129" mass="15045">MNSTSIYLDTHVIIWLYVDERNKLSNFAQSIISQNYDLICSPLVKLELQYLYEIGRITDSPNLILTDLANRIGLRLCDKSFIEIINCALSITWIRDVFDRLIVANAMVNENILLSKDHKILENYTHARW</sequence>
<name>A0A926Z539_9CYAN</name>
<evidence type="ECO:0000313" key="2">
    <source>
        <dbReference type="EMBL" id="MBD2149208.1"/>
    </source>
</evidence>
<dbReference type="Pfam" id="PF01850">
    <property type="entry name" value="PIN"/>
    <property type="match status" value="1"/>
</dbReference>
<dbReference type="SUPFAM" id="SSF88723">
    <property type="entry name" value="PIN domain-like"/>
    <property type="match status" value="1"/>
</dbReference>
<gene>
    <name evidence="2" type="ORF">H6F44_03570</name>
</gene>
<dbReference type="Proteomes" id="UP000631421">
    <property type="component" value="Unassembled WGS sequence"/>
</dbReference>
<evidence type="ECO:0000259" key="1">
    <source>
        <dbReference type="Pfam" id="PF01850"/>
    </source>
</evidence>
<dbReference type="AlphaFoldDB" id="A0A926Z539"/>
<comment type="caution">
    <text evidence="2">The sequence shown here is derived from an EMBL/GenBank/DDBJ whole genome shotgun (WGS) entry which is preliminary data.</text>
</comment>
<dbReference type="RefSeq" id="WP_190349555.1">
    <property type="nucleotide sequence ID" value="NZ_JACJPY010000006.1"/>
</dbReference>
<keyword evidence="3" id="KW-1185">Reference proteome</keyword>
<dbReference type="InterPro" id="IPR002716">
    <property type="entry name" value="PIN_dom"/>
</dbReference>
<dbReference type="EMBL" id="JACJPY010000006">
    <property type="protein sequence ID" value="MBD2149208.1"/>
    <property type="molecule type" value="Genomic_DNA"/>
</dbReference>
<organism evidence="2 3">
    <name type="scientific">Pseudanabaena cinerea FACHB-1277</name>
    <dbReference type="NCBI Taxonomy" id="2949581"/>
    <lineage>
        <taxon>Bacteria</taxon>
        <taxon>Bacillati</taxon>
        <taxon>Cyanobacteriota</taxon>
        <taxon>Cyanophyceae</taxon>
        <taxon>Pseudanabaenales</taxon>
        <taxon>Pseudanabaenaceae</taxon>
        <taxon>Pseudanabaena</taxon>
        <taxon>Pseudanabaena cinerea</taxon>
    </lineage>
</organism>
<feature type="domain" description="PIN" evidence="1">
    <location>
        <begin position="6"/>
        <end position="120"/>
    </location>
</feature>
<reference evidence="2" key="1">
    <citation type="journal article" date="2015" name="ISME J.">
        <title>Draft Genome Sequence of Streptomyces incarnatus NRRL8089, which Produces the Nucleoside Antibiotic Sinefungin.</title>
        <authorList>
            <person name="Oshima K."/>
            <person name="Hattori M."/>
            <person name="Shimizu H."/>
            <person name="Fukuda K."/>
            <person name="Nemoto M."/>
            <person name="Inagaki K."/>
            <person name="Tamura T."/>
        </authorList>
    </citation>
    <scope>NUCLEOTIDE SEQUENCE</scope>
    <source>
        <strain evidence="2">FACHB-1277</strain>
    </source>
</reference>
<protein>
    <submittedName>
        <fullName evidence="2">PIN domain-containing protein</fullName>
    </submittedName>
</protein>
<reference evidence="2" key="2">
    <citation type="submission" date="2020-08" db="EMBL/GenBank/DDBJ databases">
        <authorList>
            <person name="Chen M."/>
            <person name="Teng W."/>
            <person name="Zhao L."/>
            <person name="Hu C."/>
            <person name="Zhou Y."/>
            <person name="Han B."/>
            <person name="Song L."/>
            <person name="Shu W."/>
        </authorList>
    </citation>
    <scope>NUCLEOTIDE SEQUENCE</scope>
    <source>
        <strain evidence="2">FACHB-1277</strain>
    </source>
</reference>